<evidence type="ECO:0000256" key="3">
    <source>
        <dbReference type="ARBA" id="ARBA00022741"/>
    </source>
</evidence>
<dbReference type="Pfam" id="PF00501">
    <property type="entry name" value="AMP-binding"/>
    <property type="match status" value="2"/>
</dbReference>
<dbReference type="KEGG" id="msto:MSTO_10210"/>
<keyword evidence="2" id="KW-0436">Ligase</keyword>
<evidence type="ECO:0000256" key="4">
    <source>
        <dbReference type="ARBA" id="ARBA00022840"/>
    </source>
</evidence>
<dbReference type="InterPro" id="IPR042099">
    <property type="entry name" value="ANL_N_sf"/>
</dbReference>
<dbReference type="InterPro" id="IPR000873">
    <property type="entry name" value="AMP-dep_synth/lig_dom"/>
</dbReference>
<dbReference type="GO" id="GO:0044539">
    <property type="term" value="P:long-chain fatty acid import into cell"/>
    <property type="evidence" value="ECO:0007669"/>
    <property type="project" value="TreeGrafter"/>
</dbReference>
<dbReference type="Gene3D" id="3.40.50.1820">
    <property type="entry name" value="alpha/beta hydrolase"/>
    <property type="match status" value="1"/>
</dbReference>
<evidence type="ECO:0000259" key="5">
    <source>
        <dbReference type="Pfam" id="PF00501"/>
    </source>
</evidence>
<protein>
    <submittedName>
        <fullName evidence="7">Acyl-CoA synthetase</fullName>
    </submittedName>
</protein>
<dbReference type="EMBL" id="AP022587">
    <property type="protein sequence ID" value="BBY20816.1"/>
    <property type="molecule type" value="Genomic_DNA"/>
</dbReference>
<dbReference type="GO" id="GO:0004467">
    <property type="term" value="F:long-chain fatty acid-CoA ligase activity"/>
    <property type="evidence" value="ECO:0007669"/>
    <property type="project" value="TreeGrafter"/>
</dbReference>
<dbReference type="SUPFAM" id="SSF56801">
    <property type="entry name" value="Acetyl-CoA synthetase-like"/>
    <property type="match status" value="1"/>
</dbReference>
<gene>
    <name evidence="7" type="ORF">MSTO_10210</name>
</gene>
<dbReference type="SUPFAM" id="SSF53474">
    <property type="entry name" value="alpha/beta-Hydrolases"/>
    <property type="match status" value="1"/>
</dbReference>
<dbReference type="GO" id="GO:0005886">
    <property type="term" value="C:plasma membrane"/>
    <property type="evidence" value="ECO:0007669"/>
    <property type="project" value="TreeGrafter"/>
</dbReference>
<dbReference type="PANTHER" id="PTHR43107:SF15">
    <property type="entry name" value="FATTY ACID TRANSPORT PROTEIN 3, ISOFORM A"/>
    <property type="match status" value="1"/>
</dbReference>
<evidence type="ECO:0000256" key="2">
    <source>
        <dbReference type="ARBA" id="ARBA00022598"/>
    </source>
</evidence>
<comment type="similarity">
    <text evidence="1">Belongs to the ATP-dependent AMP-binding enzyme family.</text>
</comment>
<evidence type="ECO:0000313" key="7">
    <source>
        <dbReference type="EMBL" id="BBY20816.1"/>
    </source>
</evidence>
<accession>A0A7I7Q480</accession>
<proteinExistence type="inferred from homology"/>
<evidence type="ECO:0000313" key="8">
    <source>
        <dbReference type="Proteomes" id="UP000467130"/>
    </source>
</evidence>
<dbReference type="Pfam" id="PF00561">
    <property type="entry name" value="Abhydrolase_1"/>
    <property type="match status" value="1"/>
</dbReference>
<name>A0A7I7Q480_9MYCO</name>
<keyword evidence="3" id="KW-0547">Nucleotide-binding</keyword>
<evidence type="ECO:0000256" key="1">
    <source>
        <dbReference type="ARBA" id="ARBA00006432"/>
    </source>
</evidence>
<feature type="domain" description="AB hydrolase-1" evidence="6">
    <location>
        <begin position="68"/>
        <end position="340"/>
    </location>
</feature>
<dbReference type="FunFam" id="3.40.50.1820:FF:000210">
    <property type="entry name" value="Possible long-chain acyl-CoA synthase"/>
    <property type="match status" value="1"/>
</dbReference>
<reference evidence="7 8" key="1">
    <citation type="journal article" date="2019" name="Emerg. Microbes Infect.">
        <title>Comprehensive subspecies identification of 175 nontuberculous mycobacteria species based on 7547 genomic profiles.</title>
        <authorList>
            <person name="Matsumoto Y."/>
            <person name="Kinjo T."/>
            <person name="Motooka D."/>
            <person name="Nabeya D."/>
            <person name="Jung N."/>
            <person name="Uechi K."/>
            <person name="Horii T."/>
            <person name="Iida T."/>
            <person name="Fujita J."/>
            <person name="Nakamura S."/>
        </authorList>
    </citation>
    <scope>NUCLEOTIDE SEQUENCE [LARGE SCALE GENOMIC DNA]</scope>
    <source>
        <strain evidence="7 8">JCM 17783</strain>
    </source>
</reference>
<dbReference type="RefSeq" id="WP_163788798.1">
    <property type="nucleotide sequence ID" value="NZ_AP022587.1"/>
</dbReference>
<feature type="domain" description="AMP-dependent synthetase/ligase" evidence="5">
    <location>
        <begin position="455"/>
        <end position="531"/>
    </location>
</feature>
<dbReference type="Gene3D" id="3.40.50.12780">
    <property type="entry name" value="N-terminal domain of ligase-like"/>
    <property type="match status" value="1"/>
</dbReference>
<keyword evidence="8" id="KW-1185">Reference proteome</keyword>
<keyword evidence="4" id="KW-0067">ATP-binding</keyword>
<dbReference type="AlphaFoldDB" id="A0A7I7Q480"/>
<dbReference type="PANTHER" id="PTHR43107">
    <property type="entry name" value="LONG-CHAIN FATTY ACID TRANSPORT PROTEIN"/>
    <property type="match status" value="1"/>
</dbReference>
<organism evidence="7 8">
    <name type="scientific">Mycobacterium stomatepiae</name>
    <dbReference type="NCBI Taxonomy" id="470076"/>
    <lineage>
        <taxon>Bacteria</taxon>
        <taxon>Bacillati</taxon>
        <taxon>Actinomycetota</taxon>
        <taxon>Actinomycetes</taxon>
        <taxon>Mycobacteriales</taxon>
        <taxon>Mycobacteriaceae</taxon>
        <taxon>Mycobacterium</taxon>
        <taxon>Mycobacterium simiae complex</taxon>
    </lineage>
</organism>
<dbReference type="InterPro" id="IPR000073">
    <property type="entry name" value="AB_hydrolase_1"/>
</dbReference>
<dbReference type="NCBIfam" id="NF005898">
    <property type="entry name" value="PRK07868.1"/>
    <property type="match status" value="1"/>
</dbReference>
<dbReference type="InterPro" id="IPR029058">
    <property type="entry name" value="AB_hydrolase_fold"/>
</dbReference>
<dbReference type="GO" id="GO:0005324">
    <property type="term" value="F:long-chain fatty acid transmembrane transporter activity"/>
    <property type="evidence" value="ECO:0007669"/>
    <property type="project" value="TreeGrafter"/>
</dbReference>
<feature type="domain" description="AMP-dependent synthetase/ligase" evidence="5">
    <location>
        <begin position="641"/>
        <end position="782"/>
    </location>
</feature>
<evidence type="ECO:0000259" key="6">
    <source>
        <dbReference type="Pfam" id="PF00561"/>
    </source>
</evidence>
<dbReference type="Proteomes" id="UP000467130">
    <property type="component" value="Chromosome"/>
</dbReference>
<dbReference type="GO" id="GO:0005524">
    <property type="term" value="F:ATP binding"/>
    <property type="evidence" value="ECO:0007669"/>
    <property type="project" value="UniProtKB-KW"/>
</dbReference>
<sequence>MDLNLSMITRPVERLVATAQNGLEVLRLGGLETGTVPSPSQIVESVPMYKLRRYFPPDNRPGQQPVGPPVLMVHPMMMSADMWDVTREDGAVGILHSHGLDCWVIDFGSPDKVEGGMRRNLADHIVALSQAIDTVRDATGADVHLVGYSQGGMWCYQVAAYRRSKALASIVTFGSPVDTLAALPMGIPANFAPPVANFMADHVFSRLAIPGWMARAGFQMLDPLKTAKARVDFVRQLHDREALLPREQQRRFLEREGWIAWSGPAISELLKQFIAHNRMMTGGFAVNGQMVTLTDITCPVLAFVGEVDDIGQPASVRGIRRAAPDAEVYEARIRTGHFGLVVGSKAAEQGWPTVAAWIEWLSSGGDKPSSIDLMADQPEEHTDSGVALSSRITHGLGEASEAALELVRGATGAVVAANKSMRTLAVETARTLPRLARLGQINDHTRISLGRIIAEQAGSAPRGEFLLFDGRVHTYEAVDRRINNVVRGLIQVGVRQGDRVGVLMETRPSALVAIAALSRLGAVAVVMHPEADLPASVRLGRVTEILTDPTNLEAARQWPGQVLVLGGGEARNLHLPEDGSGLAQVIDMEQIDPDAVELPAWYRPNPGLARDLAFIAFNTVGGELVAKQITNYRWAVSAFGTASAAGLGGRDTVYCLTPLHHESALLVALGGAVVGGTRIALSRGLRADRFVSEIRQYGVTVVSYTWAMLRDVVDDPAFVLHGNHPVRLFIGSGMPTGLWERVVDAFTPANVVEFFATTDGQAVLANVSGAKIGSKGRPLPGAGRIELGAYDTEHDLILEDERGFVQVADTNQVGVLLAASRGPIDPTASVKRGVFAPGDTWISTENLFRRDEDGDYWLLGRRGSVVHTERGLVYSDAVTDALGLINGVDLAVTYNVPFGNHEVAVSAVTLLPGASITAADLTDAFADMPVGLGPDIVHVVPEMALSATYRPTVSALRAAGIPKSGRHAWYFDTASEHYRKLTPAVRAELSATYKGTDG</sequence>